<dbReference type="InterPro" id="IPR001910">
    <property type="entry name" value="Inosine/uridine_hydrolase_dom"/>
</dbReference>
<protein>
    <submittedName>
        <fullName evidence="5">Nucleoside hydrolase</fullName>
    </submittedName>
</protein>
<dbReference type="InterPro" id="IPR023186">
    <property type="entry name" value="IUNH"/>
</dbReference>
<evidence type="ECO:0000259" key="4">
    <source>
        <dbReference type="Pfam" id="PF01156"/>
    </source>
</evidence>
<feature type="domain" description="Inosine/uridine-preferring nucleoside hydrolase" evidence="4">
    <location>
        <begin position="38"/>
        <end position="360"/>
    </location>
</feature>
<dbReference type="PANTHER" id="PTHR12304:SF46">
    <property type="entry name" value="INOSINE-ADENOSINE-GUANOSINE-NUCLEOSIDE HYDROLASE"/>
    <property type="match status" value="1"/>
</dbReference>
<dbReference type="GO" id="GO:0005829">
    <property type="term" value="C:cytosol"/>
    <property type="evidence" value="ECO:0007669"/>
    <property type="project" value="TreeGrafter"/>
</dbReference>
<feature type="signal peptide" evidence="3">
    <location>
        <begin position="1"/>
        <end position="22"/>
    </location>
</feature>
<gene>
    <name evidence="5" type="ORF">IAA52_07460</name>
</gene>
<proteinExistence type="predicted"/>
<dbReference type="InterPro" id="IPR036452">
    <property type="entry name" value="Ribo_hydro-like"/>
</dbReference>
<keyword evidence="1 5" id="KW-0378">Hydrolase</keyword>
<dbReference type="GO" id="GO:0006152">
    <property type="term" value="P:purine nucleoside catabolic process"/>
    <property type="evidence" value="ECO:0007669"/>
    <property type="project" value="TreeGrafter"/>
</dbReference>
<name>A0A9D1CXW6_9FIRM</name>
<dbReference type="GO" id="GO:0008477">
    <property type="term" value="F:purine nucleosidase activity"/>
    <property type="evidence" value="ECO:0007669"/>
    <property type="project" value="TreeGrafter"/>
</dbReference>
<keyword evidence="2" id="KW-0326">Glycosidase</keyword>
<reference evidence="5" key="1">
    <citation type="submission" date="2020-10" db="EMBL/GenBank/DDBJ databases">
        <authorList>
            <person name="Gilroy R."/>
        </authorList>
    </citation>
    <scope>NUCLEOTIDE SEQUENCE</scope>
    <source>
        <strain evidence="5">ChiSjej6B24-2974</strain>
    </source>
</reference>
<dbReference type="Pfam" id="PF01156">
    <property type="entry name" value="IU_nuc_hydro"/>
    <property type="match status" value="1"/>
</dbReference>
<keyword evidence="3" id="KW-0732">Signal</keyword>
<comment type="caution">
    <text evidence="5">The sequence shown here is derived from an EMBL/GenBank/DDBJ whole genome shotgun (WGS) entry which is preliminary data.</text>
</comment>
<reference evidence="5" key="2">
    <citation type="journal article" date="2021" name="PeerJ">
        <title>Extensive microbial diversity within the chicken gut microbiome revealed by metagenomics and culture.</title>
        <authorList>
            <person name="Gilroy R."/>
            <person name="Ravi A."/>
            <person name="Getino M."/>
            <person name="Pursley I."/>
            <person name="Horton D.L."/>
            <person name="Alikhan N.F."/>
            <person name="Baker D."/>
            <person name="Gharbi K."/>
            <person name="Hall N."/>
            <person name="Watson M."/>
            <person name="Adriaenssens E.M."/>
            <person name="Foster-Nyarko E."/>
            <person name="Jarju S."/>
            <person name="Secka A."/>
            <person name="Antonio M."/>
            <person name="Oren A."/>
            <person name="Chaudhuri R.R."/>
            <person name="La Ragione R."/>
            <person name="Hildebrand F."/>
            <person name="Pallen M.J."/>
        </authorList>
    </citation>
    <scope>NUCLEOTIDE SEQUENCE</scope>
    <source>
        <strain evidence="5">ChiSjej6B24-2974</strain>
    </source>
</reference>
<evidence type="ECO:0000313" key="6">
    <source>
        <dbReference type="Proteomes" id="UP000824260"/>
    </source>
</evidence>
<evidence type="ECO:0000256" key="1">
    <source>
        <dbReference type="ARBA" id="ARBA00022801"/>
    </source>
</evidence>
<dbReference type="SUPFAM" id="SSF53590">
    <property type="entry name" value="Nucleoside hydrolase"/>
    <property type="match status" value="1"/>
</dbReference>
<feature type="chain" id="PRO_5038361747" evidence="3">
    <location>
        <begin position="23"/>
        <end position="371"/>
    </location>
</feature>
<dbReference type="EMBL" id="DVFZ01000074">
    <property type="protein sequence ID" value="HIQ82925.1"/>
    <property type="molecule type" value="Genomic_DNA"/>
</dbReference>
<evidence type="ECO:0000256" key="2">
    <source>
        <dbReference type="ARBA" id="ARBA00023295"/>
    </source>
</evidence>
<dbReference type="PANTHER" id="PTHR12304">
    <property type="entry name" value="INOSINE-URIDINE PREFERRING NUCLEOSIDE HYDROLASE"/>
    <property type="match status" value="1"/>
</dbReference>
<organism evidence="5 6">
    <name type="scientific">Candidatus Pullichristensenella stercorigallinarum</name>
    <dbReference type="NCBI Taxonomy" id="2840909"/>
    <lineage>
        <taxon>Bacteria</taxon>
        <taxon>Bacillati</taxon>
        <taxon>Bacillota</taxon>
        <taxon>Clostridia</taxon>
        <taxon>Candidatus Pullichristensenella</taxon>
    </lineage>
</organism>
<sequence length="371" mass="40787">MKKILTLVCVLVLALSSVSAFAAMEDYNIVTSAETHKVIFDTDMGYFGDDTYALFILLQADAAGYIDLLGVTSVGANVTIAEGTTAILNQLEAVGREDIPVYMGTDIPIMGLHDDATIEANGLKRISSMQKVLDYGDGISYDNLGDLENETWGYSSLQPQEQSAWEFMIEQVHEYPGQVTIMAVGACTNVALAIMEDPTFAENTAGIYYMGGAIDVPGNDTPCAERNWYYDPESVAICLQADFPLQVVVPHDISYNQKLTKELVEQLINAGDTPYTQLIEEYAYPRFEEDPDRQQSLWDAQVPGIFLCPDLITVTDQRDIAMETNMGYTYGESVAWEAGTGPATSTTCTVVYDVDGEAYWSFVAELYGTQF</sequence>
<dbReference type="Gene3D" id="3.90.245.10">
    <property type="entry name" value="Ribonucleoside hydrolase-like"/>
    <property type="match status" value="1"/>
</dbReference>
<dbReference type="AlphaFoldDB" id="A0A9D1CXW6"/>
<evidence type="ECO:0000256" key="3">
    <source>
        <dbReference type="SAM" id="SignalP"/>
    </source>
</evidence>
<evidence type="ECO:0000313" key="5">
    <source>
        <dbReference type="EMBL" id="HIQ82925.1"/>
    </source>
</evidence>
<dbReference type="Proteomes" id="UP000824260">
    <property type="component" value="Unassembled WGS sequence"/>
</dbReference>
<accession>A0A9D1CXW6</accession>